<proteinExistence type="predicted"/>
<dbReference type="InterPro" id="IPR011008">
    <property type="entry name" value="Dimeric_a/b-barrel"/>
</dbReference>
<dbReference type="eggNOG" id="COG2329">
    <property type="taxonomic scope" value="Bacteria"/>
</dbReference>
<dbReference type="PANTHER" id="PTHR37811:SF2">
    <property type="entry name" value="ABM DOMAIN-CONTAINING PROTEIN"/>
    <property type="match status" value="1"/>
</dbReference>
<reference evidence="2" key="1">
    <citation type="submission" date="2011-11" db="EMBL/GenBank/DDBJ databases">
        <title>Improved High-Quality Draft sequence of Desulfovibrio sp. U5L.</title>
        <authorList>
            <consortium name="US DOE Joint Genome Institute"/>
            <person name="Lucas S."/>
            <person name="Han J."/>
            <person name="Lapidus A."/>
            <person name="Cheng J.-F."/>
            <person name="Goodwin L."/>
            <person name="Pitluck S."/>
            <person name="Peters L."/>
            <person name="Ovchinnikova G."/>
            <person name="Held B."/>
            <person name="Detter J.C."/>
            <person name="Han C."/>
            <person name="Tapia R."/>
            <person name="Land M."/>
            <person name="Hauser L."/>
            <person name="Kyrpides N."/>
            <person name="Ivanova N."/>
            <person name="Pagani I."/>
            <person name="Gabster J."/>
            <person name="Walker C."/>
            <person name="Stolyar S."/>
            <person name="Stahl D."/>
            <person name="Arkin A."/>
            <person name="Dehal P."/>
            <person name="Hazen T."/>
            <person name="Woyke T."/>
        </authorList>
    </citation>
    <scope>NUCLEOTIDE SEQUENCE [LARGE SCALE GENOMIC DNA]</scope>
    <source>
        <strain evidence="2">U5L</strain>
    </source>
</reference>
<sequence>MIIVLFDVTVKKESMGNYLALAANLSKLLANAEGFIRSERFSSLTNEGKLLSLSVWETEQAVEKWRNEMMHRMSQRQGHDSLFESYTISVTSTLRIYTNAERTETPDDSKQFFGD</sequence>
<dbReference type="STRING" id="596152.DesU5LDRAFT_3781"/>
<dbReference type="PANTHER" id="PTHR37811">
    <property type="entry name" value="BLL5343 PROTEIN"/>
    <property type="match status" value="1"/>
</dbReference>
<dbReference type="Gene3D" id="3.30.70.100">
    <property type="match status" value="1"/>
</dbReference>
<dbReference type="SUPFAM" id="SSF54909">
    <property type="entry name" value="Dimeric alpha+beta barrel"/>
    <property type="match status" value="1"/>
</dbReference>
<feature type="domain" description="ABM" evidence="1">
    <location>
        <begin position="2"/>
        <end position="90"/>
    </location>
</feature>
<dbReference type="InterPro" id="IPR007138">
    <property type="entry name" value="ABM_dom"/>
</dbReference>
<gene>
    <name evidence="2" type="ORF">DesU5LDRAFT_3781</name>
</gene>
<name>I2Q6J1_9BACT</name>
<dbReference type="PROSITE" id="PS51725">
    <property type="entry name" value="ABM"/>
    <property type="match status" value="1"/>
</dbReference>
<accession>I2Q6J1</accession>
<dbReference type="InterPro" id="IPR052936">
    <property type="entry name" value="Jasmonate_Hydroxylase-like"/>
</dbReference>
<dbReference type="OrthoDB" id="9797060at2"/>
<protein>
    <submittedName>
        <fullName evidence="2">Putative enzyme involved in biosynthesis of extracellular polysaccharides</fullName>
    </submittedName>
</protein>
<dbReference type="HOGENOM" id="CLU_127039_0_1_7"/>
<dbReference type="EMBL" id="JH600068">
    <property type="protein sequence ID" value="EIG55397.1"/>
    <property type="molecule type" value="Genomic_DNA"/>
</dbReference>
<dbReference type="AlphaFoldDB" id="I2Q6J1"/>
<evidence type="ECO:0000259" key="1">
    <source>
        <dbReference type="PROSITE" id="PS51725"/>
    </source>
</evidence>
<organism evidence="2">
    <name type="scientific">Desulfovibrio sp. U5L</name>
    <dbReference type="NCBI Taxonomy" id="596152"/>
    <lineage>
        <taxon>Bacteria</taxon>
        <taxon>Pseudomonadati</taxon>
        <taxon>Thermodesulfobacteriota</taxon>
        <taxon>Desulfovibrionia</taxon>
        <taxon>Desulfovibrionales</taxon>
        <taxon>Desulfovibrionaceae</taxon>
        <taxon>Desulfovibrio</taxon>
    </lineage>
</organism>
<dbReference type="Pfam" id="PF03992">
    <property type="entry name" value="ABM"/>
    <property type="match status" value="1"/>
</dbReference>
<evidence type="ECO:0000313" key="2">
    <source>
        <dbReference type="EMBL" id="EIG55397.1"/>
    </source>
</evidence>